<evidence type="ECO:0000259" key="1">
    <source>
        <dbReference type="PROSITE" id="PS51746"/>
    </source>
</evidence>
<dbReference type="InterPro" id="IPR036457">
    <property type="entry name" value="PPM-type-like_dom_sf"/>
</dbReference>
<dbReference type="EMBL" id="OY731407">
    <property type="protein sequence ID" value="CAJ1976447.1"/>
    <property type="molecule type" value="Genomic_DNA"/>
</dbReference>
<evidence type="ECO:0000313" key="2">
    <source>
        <dbReference type="EMBL" id="CAJ1976447.1"/>
    </source>
</evidence>
<dbReference type="Proteomes" id="UP001189624">
    <property type="component" value="Chromosome 10"/>
</dbReference>
<dbReference type="Pfam" id="PF00481">
    <property type="entry name" value="PP2C"/>
    <property type="match status" value="1"/>
</dbReference>
<reference evidence="2" key="1">
    <citation type="submission" date="2023-10" db="EMBL/GenBank/DDBJ databases">
        <authorList>
            <person name="Domelevo Entfellner J.-B."/>
        </authorList>
    </citation>
    <scope>NUCLEOTIDE SEQUENCE</scope>
</reference>
<dbReference type="Gene3D" id="3.60.40.10">
    <property type="entry name" value="PPM-type phosphatase domain"/>
    <property type="match status" value="1"/>
</dbReference>
<dbReference type="InterPro" id="IPR015655">
    <property type="entry name" value="PP2C"/>
</dbReference>
<dbReference type="InterPro" id="IPR001932">
    <property type="entry name" value="PPM-type_phosphatase-like_dom"/>
</dbReference>
<keyword evidence="3" id="KW-1185">Reference proteome</keyword>
<organism evidence="2 3">
    <name type="scientific">Sphenostylis stenocarpa</name>
    <dbReference type="NCBI Taxonomy" id="92480"/>
    <lineage>
        <taxon>Eukaryota</taxon>
        <taxon>Viridiplantae</taxon>
        <taxon>Streptophyta</taxon>
        <taxon>Embryophyta</taxon>
        <taxon>Tracheophyta</taxon>
        <taxon>Spermatophyta</taxon>
        <taxon>Magnoliopsida</taxon>
        <taxon>eudicotyledons</taxon>
        <taxon>Gunneridae</taxon>
        <taxon>Pentapetalae</taxon>
        <taxon>rosids</taxon>
        <taxon>fabids</taxon>
        <taxon>Fabales</taxon>
        <taxon>Fabaceae</taxon>
        <taxon>Papilionoideae</taxon>
        <taxon>50 kb inversion clade</taxon>
        <taxon>NPAAA clade</taxon>
        <taxon>indigoferoid/millettioid clade</taxon>
        <taxon>Phaseoleae</taxon>
        <taxon>Sphenostylis</taxon>
    </lineage>
</organism>
<dbReference type="GO" id="GO:0004722">
    <property type="term" value="F:protein serine/threonine phosphatase activity"/>
    <property type="evidence" value="ECO:0007669"/>
    <property type="project" value="InterPro"/>
</dbReference>
<name>A0AA86W164_9FABA</name>
<feature type="domain" description="PPM-type phosphatase" evidence="1">
    <location>
        <begin position="58"/>
        <end position="193"/>
    </location>
</feature>
<dbReference type="PROSITE" id="PS51746">
    <property type="entry name" value="PPM_2"/>
    <property type="match status" value="1"/>
</dbReference>
<evidence type="ECO:0000313" key="3">
    <source>
        <dbReference type="Proteomes" id="UP001189624"/>
    </source>
</evidence>
<dbReference type="SUPFAM" id="SSF81606">
    <property type="entry name" value="PP2C-like"/>
    <property type="match status" value="1"/>
</dbReference>
<dbReference type="Gramene" id="rna-AYBTSS11_LOCUS28585">
    <property type="protein sequence ID" value="CAJ1976447.1"/>
    <property type="gene ID" value="gene-AYBTSS11_LOCUS28585"/>
</dbReference>
<gene>
    <name evidence="2" type="ORF">AYBTSS11_LOCUS28585</name>
</gene>
<sequence>MGFYLNIKSKAFRLKRFLLGHGGRKGKHKVAKKPLWMMPITYGYHVVEHNMTRDDSDNSDFDSVVARREEMNQTELWYFGIFDALMGDRVSKYMQAHFFDKKLQENHIRSKSKETLKRAYLGVRAKIREEHKLVETSRMGSASVMLINGEKLVVANMGDYRTVVCRDGIAHQTISTYQQSEKVHWSRRLFAGI</sequence>
<protein>
    <recommendedName>
        <fullName evidence="1">PPM-type phosphatase domain-containing protein</fullName>
    </recommendedName>
</protein>
<dbReference type="PANTHER" id="PTHR47992">
    <property type="entry name" value="PROTEIN PHOSPHATASE"/>
    <property type="match status" value="1"/>
</dbReference>
<accession>A0AA86W164</accession>
<dbReference type="AlphaFoldDB" id="A0AA86W164"/>
<proteinExistence type="predicted"/>